<organism evidence="1 2">
    <name type="scientific">Pogonomyrmex barbatus</name>
    <name type="common">red harvester ant</name>
    <dbReference type="NCBI Taxonomy" id="144034"/>
    <lineage>
        <taxon>Eukaryota</taxon>
        <taxon>Metazoa</taxon>
        <taxon>Ecdysozoa</taxon>
        <taxon>Arthropoda</taxon>
        <taxon>Hexapoda</taxon>
        <taxon>Insecta</taxon>
        <taxon>Pterygota</taxon>
        <taxon>Neoptera</taxon>
        <taxon>Endopterygota</taxon>
        <taxon>Hymenoptera</taxon>
        <taxon>Apocrita</taxon>
        <taxon>Aculeata</taxon>
        <taxon>Formicoidea</taxon>
        <taxon>Formicidae</taxon>
        <taxon>Myrmicinae</taxon>
        <taxon>Pogonomyrmex</taxon>
    </lineage>
</organism>
<dbReference type="PANTHER" id="PTHR34179:SF1">
    <property type="entry name" value="TUMOR PROTEIN P53-INDUCIBLE PROTEIN 13"/>
    <property type="match status" value="1"/>
</dbReference>
<dbReference type="Pfam" id="PF11303">
    <property type="entry name" value="DUF3105"/>
    <property type="match status" value="1"/>
</dbReference>
<accession>A0A6I9W331</accession>
<dbReference type="GO" id="GO:0005737">
    <property type="term" value="C:cytoplasm"/>
    <property type="evidence" value="ECO:0007669"/>
    <property type="project" value="TreeGrafter"/>
</dbReference>
<name>A0A6I9W331_9HYME</name>
<dbReference type="Proteomes" id="UP000504615">
    <property type="component" value="Unplaced"/>
</dbReference>
<reference evidence="2" key="1">
    <citation type="submission" date="2025-08" db="UniProtKB">
        <authorList>
            <consortium name="RefSeq"/>
        </authorList>
    </citation>
    <scope>IDENTIFICATION</scope>
</reference>
<dbReference type="RefSeq" id="XP_011635652.1">
    <property type="nucleotide sequence ID" value="XM_011637350.2"/>
</dbReference>
<dbReference type="AlphaFoldDB" id="A0A6I9W331"/>
<gene>
    <name evidence="2" type="primary">LOC105426224</name>
</gene>
<sequence>MPDRLGDPKPSPKVLPISQQQYQYESVTDLPVDMHWTGRWMPDRLGDPTPPPKVLPKNQQQHEYESMTEPSHIHMGHVSPDCDDAKTNLTVDWNHTPSEYTCYGHNIIPSKITPILYCEKIPKAYQAAHKCMNQKIEYDDDIPLYGPHRPLWPVYGEYKFVPKQRWLHSLEHGAIVMLYHPCANPLEVDRLRNLVNKCLWRHIITPYSYLDEERPLALLSWGCRLTMSYVNPTIVSRFIRKRALRGPEKTAKDGQFEDGLLSRSSVVTDPVDSELCPTM</sequence>
<evidence type="ECO:0000313" key="1">
    <source>
        <dbReference type="Proteomes" id="UP000504615"/>
    </source>
</evidence>
<keyword evidence="1" id="KW-1185">Reference proteome</keyword>
<evidence type="ECO:0000313" key="2">
    <source>
        <dbReference type="RefSeq" id="XP_011635652.1"/>
    </source>
</evidence>
<dbReference type="InterPro" id="IPR021454">
    <property type="entry name" value="DUF3105"/>
</dbReference>
<dbReference type="GeneID" id="105426224"/>
<proteinExistence type="predicted"/>
<dbReference type="OrthoDB" id="5960270at2759"/>
<dbReference type="PANTHER" id="PTHR34179">
    <property type="entry name" value="TUMOR PROTEIN P53-INDUCIBLE PROTEIN 13"/>
    <property type="match status" value="1"/>
</dbReference>
<protein>
    <submittedName>
        <fullName evidence="2">Uncharacterized protein LOC105426224 isoform X2</fullName>
    </submittedName>
</protein>